<accession>A0A1T2KY16</accession>
<keyword evidence="2" id="KW-1185">Reference proteome</keyword>
<dbReference type="RefSeq" id="WP_078485653.1">
    <property type="nucleotide sequence ID" value="NZ_MPRJ01000003.1"/>
</dbReference>
<dbReference type="Proteomes" id="UP000190896">
    <property type="component" value="Unassembled WGS sequence"/>
</dbReference>
<protein>
    <recommendedName>
        <fullName evidence="3">PABS domain-containing protein</fullName>
    </recommendedName>
</protein>
<dbReference type="AlphaFoldDB" id="A0A1T2KY16"/>
<evidence type="ECO:0000313" key="1">
    <source>
        <dbReference type="EMBL" id="OOZ37723.1"/>
    </source>
</evidence>
<evidence type="ECO:0008006" key="3">
    <source>
        <dbReference type="Google" id="ProtNLM"/>
    </source>
</evidence>
<proteinExistence type="predicted"/>
<dbReference type="OrthoDB" id="9146744at2"/>
<comment type="caution">
    <text evidence="1">The sequence shown here is derived from an EMBL/GenBank/DDBJ whole genome shotgun (WGS) entry which is preliminary data.</text>
</comment>
<dbReference type="EMBL" id="MPRJ01000003">
    <property type="protein sequence ID" value="OOZ37723.1"/>
    <property type="molecule type" value="Genomic_DNA"/>
</dbReference>
<reference evidence="1 2" key="1">
    <citation type="submission" date="2016-11" db="EMBL/GenBank/DDBJ databases">
        <title>Mixed transmission modes and dynamic genome evolution in an obligate animal-bacterial symbiosis.</title>
        <authorList>
            <person name="Russell S.L."/>
            <person name="Corbett-Detig R.B."/>
            <person name="Cavanaugh C.M."/>
        </authorList>
    </citation>
    <scope>NUCLEOTIDE SEQUENCE [LARGE SCALE GENOMIC DNA]</scope>
    <source>
        <strain evidence="1">Se-Cadez</strain>
    </source>
</reference>
<organism evidence="1 2">
    <name type="scientific">Solemya velesiana gill symbiont</name>
    <dbReference type="NCBI Taxonomy" id="1918948"/>
    <lineage>
        <taxon>Bacteria</taxon>
        <taxon>Pseudomonadati</taxon>
        <taxon>Pseudomonadota</taxon>
        <taxon>Gammaproteobacteria</taxon>
        <taxon>sulfur-oxidizing symbionts</taxon>
    </lineage>
</organism>
<sequence>MDVLEKEPFIFNQSGEQFLFSANREDFSAQSSADVYREAFGDSLFNESSFYLIIGTDSGLLPAFIATRGIPRGTHYYFLESPAVLERLNEKEGVLDTRFHFSTLDSIDSTLEQMSADGLVFYLADDTFQVIPSLAARHDYLSEYALIQTATNERLKAFA</sequence>
<name>A0A1T2KY16_9GAMM</name>
<evidence type="ECO:0000313" key="2">
    <source>
        <dbReference type="Proteomes" id="UP000190896"/>
    </source>
</evidence>
<gene>
    <name evidence="1" type="ORF">BOW51_00900</name>
</gene>